<dbReference type="InterPro" id="IPR005814">
    <property type="entry name" value="Aminotrans_3"/>
</dbReference>
<dbReference type="Gene3D" id="3.40.640.10">
    <property type="entry name" value="Type I PLP-dependent aspartate aminotransferase-like (Major domain)"/>
    <property type="match status" value="1"/>
</dbReference>
<comment type="similarity">
    <text evidence="3">Belongs to the class-III pyridoxal-phosphate-dependent aminotransferase family.</text>
</comment>
<dbReference type="CDD" id="cd00610">
    <property type="entry name" value="OAT_like"/>
    <property type="match status" value="1"/>
</dbReference>
<name>A0A1G2DDJ3_9BACT</name>
<dbReference type="PANTHER" id="PTHR11986:SF18">
    <property type="entry name" value="ORNITHINE AMINOTRANSFERASE, MITOCHONDRIAL"/>
    <property type="match status" value="1"/>
</dbReference>
<dbReference type="Gene3D" id="3.90.1150.10">
    <property type="entry name" value="Aspartate Aminotransferase, domain 1"/>
    <property type="match status" value="1"/>
</dbReference>
<dbReference type="SUPFAM" id="SSF53383">
    <property type="entry name" value="PLP-dependent transferases"/>
    <property type="match status" value="1"/>
</dbReference>
<dbReference type="InterPro" id="IPR015424">
    <property type="entry name" value="PyrdxlP-dep_Trfase"/>
</dbReference>
<dbReference type="InterPro" id="IPR050103">
    <property type="entry name" value="Class-III_PLP-dep_AT"/>
</dbReference>
<reference evidence="4 5" key="1">
    <citation type="journal article" date="2016" name="Nat. Commun.">
        <title>Thousands of microbial genomes shed light on interconnected biogeochemical processes in an aquifer system.</title>
        <authorList>
            <person name="Anantharaman K."/>
            <person name="Brown C.T."/>
            <person name="Hug L.A."/>
            <person name="Sharon I."/>
            <person name="Castelle C.J."/>
            <person name="Probst A.J."/>
            <person name="Thomas B.C."/>
            <person name="Singh A."/>
            <person name="Wilkins M.J."/>
            <person name="Karaoz U."/>
            <person name="Brodie E.L."/>
            <person name="Williams K.H."/>
            <person name="Hubbard S.S."/>
            <person name="Banfield J.F."/>
        </authorList>
    </citation>
    <scope>NUCLEOTIDE SEQUENCE [LARGE SCALE GENOMIC DNA]</scope>
</reference>
<dbReference type="GO" id="GO:0030170">
    <property type="term" value="F:pyridoxal phosphate binding"/>
    <property type="evidence" value="ECO:0007669"/>
    <property type="project" value="InterPro"/>
</dbReference>
<dbReference type="Pfam" id="PF00202">
    <property type="entry name" value="Aminotran_3"/>
    <property type="match status" value="1"/>
</dbReference>
<evidence type="ECO:0000256" key="1">
    <source>
        <dbReference type="ARBA" id="ARBA00001933"/>
    </source>
</evidence>
<dbReference type="PANTHER" id="PTHR11986">
    <property type="entry name" value="AMINOTRANSFERASE CLASS III"/>
    <property type="match status" value="1"/>
</dbReference>
<dbReference type="PROSITE" id="PS00600">
    <property type="entry name" value="AA_TRANSFER_CLASS_3"/>
    <property type="match status" value="1"/>
</dbReference>
<dbReference type="GO" id="GO:0042802">
    <property type="term" value="F:identical protein binding"/>
    <property type="evidence" value="ECO:0007669"/>
    <property type="project" value="TreeGrafter"/>
</dbReference>
<dbReference type="FunFam" id="3.40.640.10:FF:000004">
    <property type="entry name" value="Acetylornithine aminotransferase"/>
    <property type="match status" value="1"/>
</dbReference>
<dbReference type="InterPro" id="IPR015422">
    <property type="entry name" value="PyrdxlP-dep_Trfase_small"/>
</dbReference>
<evidence type="ECO:0000313" key="5">
    <source>
        <dbReference type="Proteomes" id="UP000178099"/>
    </source>
</evidence>
<evidence type="ECO:0000256" key="3">
    <source>
        <dbReference type="RuleBase" id="RU003560"/>
    </source>
</evidence>
<dbReference type="Proteomes" id="UP000178099">
    <property type="component" value="Unassembled WGS sequence"/>
</dbReference>
<keyword evidence="2 3" id="KW-0663">Pyridoxal phosphate</keyword>
<evidence type="ECO:0008006" key="6">
    <source>
        <dbReference type="Google" id="ProtNLM"/>
    </source>
</evidence>
<dbReference type="GO" id="GO:0008483">
    <property type="term" value="F:transaminase activity"/>
    <property type="evidence" value="ECO:0007669"/>
    <property type="project" value="InterPro"/>
</dbReference>
<comment type="caution">
    <text evidence="4">The sequence shown here is derived from an EMBL/GenBank/DDBJ whole genome shotgun (WGS) entry which is preliminary data.</text>
</comment>
<organism evidence="4 5">
    <name type="scientific">Candidatus Lloydbacteria bacterium RIFCSPHIGHO2_02_FULL_51_22</name>
    <dbReference type="NCBI Taxonomy" id="1798663"/>
    <lineage>
        <taxon>Bacteria</taxon>
        <taxon>Candidatus Lloydiibacteriota</taxon>
    </lineage>
</organism>
<proteinExistence type="inferred from homology"/>
<protein>
    <recommendedName>
        <fullName evidence="6">Ornithine aminotransferase</fullName>
    </recommendedName>
</protein>
<dbReference type="EMBL" id="MHLN01000019">
    <property type="protein sequence ID" value="OGZ11522.1"/>
    <property type="molecule type" value="Genomic_DNA"/>
</dbReference>
<dbReference type="AlphaFoldDB" id="A0A1G2DDJ3"/>
<comment type="cofactor">
    <cofactor evidence="1">
        <name>pyridoxal 5'-phosphate</name>
        <dbReference type="ChEBI" id="CHEBI:597326"/>
    </cofactor>
</comment>
<evidence type="ECO:0000256" key="2">
    <source>
        <dbReference type="ARBA" id="ARBA00022898"/>
    </source>
</evidence>
<evidence type="ECO:0000313" key="4">
    <source>
        <dbReference type="EMBL" id="OGZ11522.1"/>
    </source>
</evidence>
<dbReference type="InterPro" id="IPR049704">
    <property type="entry name" value="Aminotrans_3_PPA_site"/>
</dbReference>
<accession>A0A1G2DDJ3</accession>
<sequence length="461" mass="50012">MPQVQISGDLSSNTFTVNGTAFLKQSVADRQAQLAKIAPPNYKPMEGWIATGRGSTPWTLEFKEALSGKTRQVIDCQTMYSTANAGHGNAGILDPFSDYQRYVWAPTGNGLSNDLQLPALTALRALVGLNVRIMTKSSGGEVVDTALKIARKFWWLRHERPSERSGASGPFIVVAQHAFHGRTLGATSLFHPDSKSRQGFGPFPNSTLWVPFNDTDAMKRKFEEKGSSIAGVLLEPIQGEAGIFLPDDSYLKHVEYLCRRHGALFMLDEIQTGFGRTGKNFAFEHYGVKPDILLLGKALGGGVMPVSAILARTDVSFGVDTRVFDLFEATIGVGEEGQTWSGSALSCFAILAAIRNLCDKNLAGLALEHGGHFVSELLELQKKWPKVITEVRGKGLMVGVDFTIHGREVSHALLREGVWACATGETGHTVRFLPPLMTPTEVLSDVVVRLGKALTGLSKST</sequence>
<gene>
    <name evidence="4" type="ORF">A3D67_00580</name>
</gene>
<dbReference type="InterPro" id="IPR015421">
    <property type="entry name" value="PyrdxlP-dep_Trfase_major"/>
</dbReference>